<dbReference type="Pfam" id="PF01663">
    <property type="entry name" value="Phosphodiest"/>
    <property type="match status" value="1"/>
</dbReference>
<dbReference type="AlphaFoldDB" id="A0AAF0YIC7"/>
<evidence type="ECO:0000256" key="2">
    <source>
        <dbReference type="SAM" id="Phobius"/>
    </source>
</evidence>
<dbReference type="SUPFAM" id="SSF53649">
    <property type="entry name" value="Alkaline phosphatase-like"/>
    <property type="match status" value="1"/>
</dbReference>
<evidence type="ECO:0000256" key="1">
    <source>
        <dbReference type="SAM" id="MobiDB-lite"/>
    </source>
</evidence>
<keyword evidence="2" id="KW-0472">Membrane</keyword>
<feature type="compositionally biased region" description="Low complexity" evidence="1">
    <location>
        <begin position="60"/>
        <end position="69"/>
    </location>
</feature>
<dbReference type="GO" id="GO:0097193">
    <property type="term" value="P:intrinsic apoptotic signaling pathway"/>
    <property type="evidence" value="ECO:0007669"/>
    <property type="project" value="InterPro"/>
</dbReference>
<dbReference type="RefSeq" id="XP_062631785.1">
    <property type="nucleotide sequence ID" value="XM_062775801.1"/>
</dbReference>
<dbReference type="Proteomes" id="UP000827549">
    <property type="component" value="Chromosome 7"/>
</dbReference>
<gene>
    <name evidence="3" type="primary">SPBC725.05c</name>
    <name evidence="3" type="ORF">LOC62_07G009245</name>
</gene>
<name>A0AAF0YIC7_9TREE</name>
<dbReference type="InterPro" id="IPR018796">
    <property type="entry name" value="COA8"/>
</dbReference>
<feature type="region of interest" description="Disordered" evidence="1">
    <location>
        <begin position="1"/>
        <end position="73"/>
    </location>
</feature>
<dbReference type="GO" id="GO:0009141">
    <property type="term" value="P:nucleoside triphosphate metabolic process"/>
    <property type="evidence" value="ECO:0007669"/>
    <property type="project" value="TreeGrafter"/>
</dbReference>
<reference evidence="3" key="1">
    <citation type="submission" date="2023-10" db="EMBL/GenBank/DDBJ databases">
        <authorList>
            <person name="Noh H."/>
        </authorList>
    </citation>
    <scope>NUCLEOTIDE SEQUENCE</scope>
    <source>
        <strain evidence="3">DUCC4014</strain>
    </source>
</reference>
<accession>A0AAF0YIC7</accession>
<organism evidence="3 4">
    <name type="scientific">Vanrija pseudolonga</name>
    <dbReference type="NCBI Taxonomy" id="143232"/>
    <lineage>
        <taxon>Eukaryota</taxon>
        <taxon>Fungi</taxon>
        <taxon>Dikarya</taxon>
        <taxon>Basidiomycota</taxon>
        <taxon>Agaricomycotina</taxon>
        <taxon>Tremellomycetes</taxon>
        <taxon>Trichosporonales</taxon>
        <taxon>Trichosporonaceae</taxon>
        <taxon>Vanrija</taxon>
    </lineage>
</organism>
<dbReference type="PANTHER" id="PTHR10151:SF120">
    <property type="entry name" value="BIS(5'-ADENOSYL)-TRIPHOSPHATASE"/>
    <property type="match status" value="1"/>
</dbReference>
<dbReference type="Pfam" id="PF10231">
    <property type="entry name" value="COA8"/>
    <property type="match status" value="1"/>
</dbReference>
<feature type="compositionally biased region" description="Acidic residues" evidence="1">
    <location>
        <begin position="27"/>
        <end position="40"/>
    </location>
</feature>
<dbReference type="Gene3D" id="3.40.720.10">
    <property type="entry name" value="Alkaline Phosphatase, subunit A"/>
    <property type="match status" value="1"/>
</dbReference>
<dbReference type="GeneID" id="87812408"/>
<proteinExistence type="predicted"/>
<dbReference type="InterPro" id="IPR002591">
    <property type="entry name" value="Phosphodiest/P_Trfase"/>
</dbReference>
<dbReference type="InterPro" id="IPR017850">
    <property type="entry name" value="Alkaline_phosphatase_core_sf"/>
</dbReference>
<feature type="compositionally biased region" description="Basic and acidic residues" evidence="1">
    <location>
        <begin position="7"/>
        <end position="22"/>
    </location>
</feature>
<keyword evidence="2" id="KW-1133">Transmembrane helix</keyword>
<dbReference type="GO" id="GO:0017111">
    <property type="term" value="F:ribonucleoside triphosphate phosphatase activity"/>
    <property type="evidence" value="ECO:0007669"/>
    <property type="project" value="TreeGrafter"/>
</dbReference>
<feature type="transmembrane region" description="Helical" evidence="2">
    <location>
        <begin position="89"/>
        <end position="109"/>
    </location>
</feature>
<evidence type="ECO:0000313" key="4">
    <source>
        <dbReference type="Proteomes" id="UP000827549"/>
    </source>
</evidence>
<evidence type="ECO:0000313" key="3">
    <source>
        <dbReference type="EMBL" id="WOO85759.1"/>
    </source>
</evidence>
<keyword evidence="4" id="KW-1185">Reference proteome</keyword>
<dbReference type="CDD" id="cd16018">
    <property type="entry name" value="Enpp"/>
    <property type="match status" value="1"/>
</dbReference>
<sequence>MSTARNRARDSPRPRDSPRLRGPDPALTDDPDDIELEAEMSDAVGAAAQAEEEAPLLVNPASPSASRPLARPRRKPASKHWWTICGTKLPRSLVLLIAVPSLLVVAVILERRRHRPSVPALPTLSNGTHPFHPTTLVVSIDGFRPQYLASHAELVPNLLALGQAEHGLRAASMQPVFPTLTFPNHWALLTGLYPESHGIIANDFYAPDLKGEFRYSSKDSWDPSWWWGEPMWSVAERGGRKALNIMWPGPPTMGNGVSPSYFVPYKDKSTPSDKLDQVLHYLDMPLEKRPSLLLAYIPDVDKAGHKGGPESADVERAMERSDKFIGDLVSALDARNLSQIVDLIVVSDHGMAATSKHRLVFLDDILGEDYKDVEFKDGWPAYGLRFKAGSDVDAHLAKLEAAAKESNGTFAAYTHDTMPERWHFSSGERVAPIYLVPALGWVITDHEEYERHGGDELPIKGCHGYDNELPEMQAIFFAHGPFATRVKAKAKLATRQSDARDVSVWRPGDTPGWESTSPAIMKPFPNLELFSLVMRLQQLENIAPPTNASASFWDSHFPDPLSNIRPVLYASTRRRRPSNSPYSAVEFPVTTTPRGDELELAYTMHRERVDVTNHRFWATTNTDFQAQMAARLATLPPASDPPTPEDEAAREAVLAQFYRDWQVGNRDRMNKWVKAWWSDIWTDIKLQARVYVTRALRK</sequence>
<dbReference type="EMBL" id="CP086720">
    <property type="protein sequence ID" value="WOO85759.1"/>
    <property type="molecule type" value="Genomic_DNA"/>
</dbReference>
<protein>
    <submittedName>
        <fullName evidence="3">Purtative pyrophosphatase/phosphodiesterasec</fullName>
    </submittedName>
</protein>
<dbReference type="GO" id="GO:0047429">
    <property type="term" value="F:nucleoside triphosphate diphosphatase activity"/>
    <property type="evidence" value="ECO:0007669"/>
    <property type="project" value="TreeGrafter"/>
</dbReference>
<keyword evidence="2" id="KW-0812">Transmembrane</keyword>
<dbReference type="PANTHER" id="PTHR10151">
    <property type="entry name" value="ECTONUCLEOTIDE PYROPHOSPHATASE/PHOSPHODIESTERASE"/>
    <property type="match status" value="1"/>
</dbReference>